<feature type="region of interest" description="Disordered" evidence="1">
    <location>
        <begin position="129"/>
        <end position="155"/>
    </location>
</feature>
<keyword evidence="3" id="KW-1185">Reference proteome</keyword>
<evidence type="ECO:0000313" key="2">
    <source>
        <dbReference type="EMBL" id="VDD90681.1"/>
    </source>
</evidence>
<feature type="compositionally biased region" description="Low complexity" evidence="1">
    <location>
        <begin position="106"/>
        <end position="123"/>
    </location>
</feature>
<evidence type="ECO:0000256" key="1">
    <source>
        <dbReference type="SAM" id="MobiDB-lite"/>
    </source>
</evidence>
<sequence length="352" mass="38773">YTYIPIILRSFFRVQFLCCHLRSRDETNCTEEKYPKPNEDSPKTEISFGNKVINSLSIKDDFYQIRFCDLKQRDFGKFKYLLIYLSYILDQILKDEKKKPLNSSLTTTKTRAARPTAVTTTHSTATVVTAETSPSTPATNPTTTPTTTTPATTTLTTTTTATTTTIATTTTTTIATTTAATTTATDAATTTTIPTASSTVNTTTTDTTTITTTTAASPTVIPEAVNRDTASVTANVSSNIKRDVTYVSHSSPEPVQQQEELGSTIPYDPSKFYRTPTLRRSPSKEKILKFCTKDVAVRDINNLVIACGDDFEIWRPSRCPQKSECFFAEDSTYRICCPVAESASVIRPNRLL</sequence>
<evidence type="ECO:0000313" key="3">
    <source>
        <dbReference type="Proteomes" id="UP000274131"/>
    </source>
</evidence>
<gene>
    <name evidence="2" type="ORF">EVEC_LOCUS5432</name>
</gene>
<protein>
    <submittedName>
        <fullName evidence="4">Clip domain-containing protein</fullName>
    </submittedName>
</protein>
<dbReference type="AlphaFoldDB" id="A0A0N4V6D7"/>
<reference evidence="2 3" key="2">
    <citation type="submission" date="2018-10" db="EMBL/GenBank/DDBJ databases">
        <authorList>
            <consortium name="Pathogen Informatics"/>
        </authorList>
    </citation>
    <scope>NUCLEOTIDE SEQUENCE [LARGE SCALE GENOMIC DNA]</scope>
</reference>
<organism evidence="4">
    <name type="scientific">Enterobius vermicularis</name>
    <name type="common">Human pinworm</name>
    <dbReference type="NCBI Taxonomy" id="51028"/>
    <lineage>
        <taxon>Eukaryota</taxon>
        <taxon>Metazoa</taxon>
        <taxon>Ecdysozoa</taxon>
        <taxon>Nematoda</taxon>
        <taxon>Chromadorea</taxon>
        <taxon>Rhabditida</taxon>
        <taxon>Spirurina</taxon>
        <taxon>Oxyuridomorpha</taxon>
        <taxon>Oxyuroidea</taxon>
        <taxon>Oxyuridae</taxon>
        <taxon>Enterobius</taxon>
    </lineage>
</organism>
<dbReference type="EMBL" id="UXUI01008162">
    <property type="protein sequence ID" value="VDD90681.1"/>
    <property type="molecule type" value="Genomic_DNA"/>
</dbReference>
<feature type="region of interest" description="Disordered" evidence="1">
    <location>
        <begin position="104"/>
        <end position="123"/>
    </location>
</feature>
<accession>A0A0N4V6D7</accession>
<proteinExistence type="predicted"/>
<name>A0A0N4V6D7_ENTVE</name>
<dbReference type="Proteomes" id="UP000274131">
    <property type="component" value="Unassembled WGS sequence"/>
</dbReference>
<reference evidence="4" key="1">
    <citation type="submission" date="2017-02" db="UniProtKB">
        <authorList>
            <consortium name="WormBaseParasite"/>
        </authorList>
    </citation>
    <scope>IDENTIFICATION</scope>
</reference>
<dbReference type="OrthoDB" id="5873432at2759"/>
<dbReference type="WBParaSite" id="EVEC_0000582101-mRNA-1">
    <property type="protein sequence ID" value="EVEC_0000582101-mRNA-1"/>
    <property type="gene ID" value="EVEC_0000582101"/>
</dbReference>
<evidence type="ECO:0000313" key="4">
    <source>
        <dbReference type="WBParaSite" id="EVEC_0000582101-mRNA-1"/>
    </source>
</evidence>